<dbReference type="Pfam" id="PF00910">
    <property type="entry name" value="RNA_helicase"/>
    <property type="match status" value="1"/>
</dbReference>
<keyword evidence="10" id="KW-0479">Metal-binding</keyword>
<dbReference type="GO" id="GO:0003723">
    <property type="term" value="F:RNA binding"/>
    <property type="evidence" value="ECO:0007669"/>
    <property type="project" value="InterPro"/>
</dbReference>
<dbReference type="InterPro" id="IPR027417">
    <property type="entry name" value="P-loop_NTPase"/>
</dbReference>
<evidence type="ECO:0000313" key="21">
    <source>
        <dbReference type="EMBL" id="UCS96294.1"/>
    </source>
</evidence>
<keyword evidence="13" id="KW-0378">Hydrolase</keyword>
<evidence type="ECO:0000256" key="8">
    <source>
        <dbReference type="ARBA" id="ARBA00022705"/>
    </source>
</evidence>
<dbReference type="GO" id="GO:0016779">
    <property type="term" value="F:nucleotidyltransferase activity"/>
    <property type="evidence" value="ECO:0007669"/>
    <property type="project" value="UniProtKB-KW"/>
</dbReference>
<dbReference type="GO" id="GO:0046872">
    <property type="term" value="F:metal ion binding"/>
    <property type="evidence" value="ECO:0007669"/>
    <property type="project" value="UniProtKB-KW"/>
</dbReference>
<evidence type="ECO:0000256" key="2">
    <source>
        <dbReference type="ARBA" id="ARBA00004147"/>
    </source>
</evidence>
<evidence type="ECO:0000256" key="10">
    <source>
        <dbReference type="ARBA" id="ARBA00022723"/>
    </source>
</evidence>
<keyword evidence="16" id="KW-0511">Multifunctional enzyme</keyword>
<proteinExistence type="inferred from homology"/>
<evidence type="ECO:0000256" key="13">
    <source>
        <dbReference type="ARBA" id="ARBA00022801"/>
    </source>
</evidence>
<evidence type="ECO:0000256" key="14">
    <source>
        <dbReference type="ARBA" id="ARBA00023124"/>
    </source>
</evidence>
<dbReference type="Gene3D" id="3.40.1310.20">
    <property type="match status" value="1"/>
</dbReference>
<keyword evidence="6" id="KW-0808">Transferase</keyword>
<comment type="subcellular location">
    <subcellularLocation>
        <location evidence="2">Host nucleus</location>
    </subcellularLocation>
</comment>
<comment type="cofactor">
    <cofactor evidence="1">
        <name>Mn(2+)</name>
        <dbReference type="ChEBI" id="CHEBI:29035"/>
    </cofactor>
</comment>
<evidence type="ECO:0000256" key="11">
    <source>
        <dbReference type="ARBA" id="ARBA00022741"/>
    </source>
</evidence>
<evidence type="ECO:0000256" key="15">
    <source>
        <dbReference type="ARBA" id="ARBA00023125"/>
    </source>
</evidence>
<evidence type="ECO:0000256" key="7">
    <source>
        <dbReference type="ARBA" id="ARBA00022695"/>
    </source>
</evidence>
<evidence type="ECO:0000256" key="4">
    <source>
        <dbReference type="ARBA" id="ARBA00014531"/>
    </source>
</evidence>
<comment type="catalytic activity">
    <reaction evidence="19">
        <text>ATP + H2O = ADP + phosphate + H(+)</text>
        <dbReference type="Rhea" id="RHEA:13065"/>
        <dbReference type="ChEBI" id="CHEBI:15377"/>
        <dbReference type="ChEBI" id="CHEBI:15378"/>
        <dbReference type="ChEBI" id="CHEBI:30616"/>
        <dbReference type="ChEBI" id="CHEBI:43474"/>
        <dbReference type="ChEBI" id="CHEBI:456216"/>
    </reaction>
</comment>
<dbReference type="GO" id="GO:0006260">
    <property type="term" value="P:DNA replication"/>
    <property type="evidence" value="ECO:0007669"/>
    <property type="project" value="UniProtKB-KW"/>
</dbReference>
<comment type="similarity">
    <text evidence="3">Belongs to the nanoviruses/circoviruses replication-associated protein family.</text>
</comment>
<dbReference type="InterPro" id="IPR049912">
    <property type="entry name" value="CRESS_DNA_REP"/>
</dbReference>
<keyword evidence="5" id="KW-1048">Host nucleus</keyword>
<dbReference type="InterPro" id="IPR000605">
    <property type="entry name" value="Helicase_SF3_ssDNA/RNA_vir"/>
</dbReference>
<dbReference type="GO" id="GO:0004519">
    <property type="term" value="F:endonuclease activity"/>
    <property type="evidence" value="ECO:0007669"/>
    <property type="project" value="UniProtKB-KW"/>
</dbReference>
<dbReference type="GO" id="GO:0003677">
    <property type="term" value="F:DNA binding"/>
    <property type="evidence" value="ECO:0007669"/>
    <property type="project" value="UniProtKB-KW"/>
</dbReference>
<keyword evidence="11" id="KW-0547">Nucleotide-binding</keyword>
<feature type="domain" description="CRESS-DNA virus Rep endonuclease" evidence="20">
    <location>
        <begin position="1"/>
        <end position="106"/>
    </location>
</feature>
<evidence type="ECO:0000256" key="19">
    <source>
        <dbReference type="ARBA" id="ARBA00049360"/>
    </source>
</evidence>
<dbReference type="GO" id="GO:0016787">
    <property type="term" value="F:hydrolase activity"/>
    <property type="evidence" value="ECO:0007669"/>
    <property type="project" value="UniProtKB-KW"/>
</dbReference>
<dbReference type="GO" id="GO:0042025">
    <property type="term" value="C:host cell nucleus"/>
    <property type="evidence" value="ECO:0007669"/>
    <property type="project" value="UniProtKB-SubCell"/>
</dbReference>
<evidence type="ECO:0000256" key="3">
    <source>
        <dbReference type="ARBA" id="ARBA00008545"/>
    </source>
</evidence>
<evidence type="ECO:0000256" key="9">
    <source>
        <dbReference type="ARBA" id="ARBA00022722"/>
    </source>
</evidence>
<keyword evidence="15" id="KW-0238">DNA-binding</keyword>
<keyword evidence="8" id="KW-0235">DNA replication</keyword>
<keyword evidence="7" id="KW-0548">Nucleotidyltransferase</keyword>
<dbReference type="Pfam" id="PF02407">
    <property type="entry name" value="Viral_Rep"/>
    <property type="match status" value="1"/>
</dbReference>
<dbReference type="SUPFAM" id="SSF52540">
    <property type="entry name" value="P-loop containing nucleoside triphosphate hydrolases"/>
    <property type="match status" value="1"/>
</dbReference>
<protein>
    <recommendedName>
        <fullName evidence="4">Replication-associated protein</fullName>
    </recommendedName>
    <alternativeName>
        <fullName evidence="17">ATP-dependent helicase Rep</fullName>
    </alternativeName>
    <alternativeName>
        <fullName evidence="18">RepP</fullName>
    </alternativeName>
</protein>
<reference evidence="21" key="1">
    <citation type="submission" date="2021-06" db="EMBL/GenBank/DDBJ databases">
        <title>Viral sequences from lizard feces in the Qinghai-Tibetan Plateau, China.</title>
        <authorList>
            <person name="Lu J."/>
            <person name="Shen Q."/>
            <person name="Zhang W."/>
        </authorList>
    </citation>
    <scope>NUCLEOTIDE SEQUENCE</scope>
    <source>
        <strain evidence="21">1PE-REP-1</strain>
    </source>
</reference>
<evidence type="ECO:0000256" key="1">
    <source>
        <dbReference type="ARBA" id="ARBA00001936"/>
    </source>
</evidence>
<dbReference type="EMBL" id="MZ375112">
    <property type="protein sequence ID" value="UCS96294.1"/>
    <property type="molecule type" value="Genomic_DNA"/>
</dbReference>
<dbReference type="GO" id="GO:0000166">
    <property type="term" value="F:nucleotide binding"/>
    <property type="evidence" value="ECO:0007669"/>
    <property type="project" value="UniProtKB-KW"/>
</dbReference>
<name>A0A8K1JEN2_9VIRU</name>
<dbReference type="GO" id="GO:0003724">
    <property type="term" value="F:RNA helicase activity"/>
    <property type="evidence" value="ECO:0007669"/>
    <property type="project" value="InterPro"/>
</dbReference>
<evidence type="ECO:0000256" key="12">
    <source>
        <dbReference type="ARBA" id="ARBA00022759"/>
    </source>
</evidence>
<keyword evidence="9" id="KW-0540">Nuclease</keyword>
<sequence>MAQARCWCGTLHLSEPGFDGSAYLQGKLADGLIKYGVGQVEQCPTTGNFHFQYYVQTGSQRRLAWMKSKICDKTHWEAARGSLDENKAYCTKEASRVAGPWEVGVPARQGKQTGLDEATELVVSGTPLSEVAKLFPIVWVRHGRGLVDLRKQLNLDADRREFGPDGPELWVLWGPAGSGKSRYAKEHWPDAFWKAPYSNWWDGYGTHETVILDDFKDDGMRLTDFQRLIDWYPLWVEIKGGSLPMLAKRYVITSNYDPEYWYQKADVHKTVWRRVKDFAANHGRLLHFPLPGTAADGETAADPPAGIEDAAEAFIDAWYGHHDF</sequence>
<accession>A0A8K1JEN2</accession>
<evidence type="ECO:0000259" key="20">
    <source>
        <dbReference type="PROSITE" id="PS52020"/>
    </source>
</evidence>
<evidence type="ECO:0000256" key="16">
    <source>
        <dbReference type="ARBA" id="ARBA00023268"/>
    </source>
</evidence>
<evidence type="ECO:0000256" key="18">
    <source>
        <dbReference type="ARBA" id="ARBA00032243"/>
    </source>
</evidence>
<dbReference type="PROSITE" id="PS52020">
    <property type="entry name" value="CRESS_DNA_REP"/>
    <property type="match status" value="1"/>
</dbReference>
<keyword evidence="12" id="KW-0255">Endonuclease</keyword>
<evidence type="ECO:0000256" key="6">
    <source>
        <dbReference type="ARBA" id="ARBA00022679"/>
    </source>
</evidence>
<keyword evidence="14" id="KW-0190">Covalent protein-DNA linkage</keyword>
<evidence type="ECO:0000256" key="17">
    <source>
        <dbReference type="ARBA" id="ARBA00030754"/>
    </source>
</evidence>
<organism evidence="21">
    <name type="scientific">Cressdnaviricota sp</name>
    <dbReference type="NCBI Taxonomy" id="2748378"/>
    <lineage>
        <taxon>Viruses</taxon>
        <taxon>Monodnaviria</taxon>
        <taxon>Shotokuvirae</taxon>
        <taxon>Cressdnaviricota</taxon>
    </lineage>
</organism>
<evidence type="ECO:0000256" key="5">
    <source>
        <dbReference type="ARBA" id="ARBA00022562"/>
    </source>
</evidence>